<protein>
    <recommendedName>
        <fullName evidence="1">Stage 0 sporulation protein A homolog</fullName>
    </recommendedName>
</protein>
<sequence>MKSCNICLCHDEPYVRGELKKYILQYSFSYNFDINIIETDSSDKLMTLPFLYDILFLDIWFGNNNSGIDLAEKLRAKGNNSIIVMITSRNYLPIDVYRAEPFRFVVKPFSEKEISDVLTSCLKKLNHSVSYIKIKSASSANIIRADNILCIHSELRKRQIVCIGHATIKTWQTLNELIQALPAGKFAFTHKSYIANLDMVVSIRDDIITLADDFEIPLSSHFKGSFMKALFLNTCR</sequence>
<evidence type="ECO:0000313" key="6">
    <source>
        <dbReference type="Proteomes" id="UP000429958"/>
    </source>
</evidence>
<dbReference type="PANTHER" id="PTHR37299">
    <property type="entry name" value="TRANSCRIPTIONAL REGULATOR-RELATED"/>
    <property type="match status" value="1"/>
</dbReference>
<dbReference type="GO" id="GO:0000156">
    <property type="term" value="F:phosphorelay response regulator activity"/>
    <property type="evidence" value="ECO:0007669"/>
    <property type="project" value="InterPro"/>
</dbReference>
<keyword evidence="3" id="KW-0597">Phosphoprotein</keyword>
<dbReference type="InterPro" id="IPR001789">
    <property type="entry name" value="Sig_transdc_resp-reg_receiver"/>
</dbReference>
<feature type="domain" description="Response regulatory" evidence="4">
    <location>
        <begin position="5"/>
        <end position="122"/>
    </location>
</feature>
<dbReference type="SMART" id="SM00448">
    <property type="entry name" value="REC"/>
    <property type="match status" value="1"/>
</dbReference>
<dbReference type="Pfam" id="PF04397">
    <property type="entry name" value="LytTR"/>
    <property type="match status" value="1"/>
</dbReference>
<dbReference type="SMART" id="SM00850">
    <property type="entry name" value="LytTR"/>
    <property type="match status" value="1"/>
</dbReference>
<comment type="function">
    <text evidence="2">May play the central regulatory role in sporulation. It may be an element of the effector pathway responsible for the activation of sporulation genes in response to nutritional stress. Spo0A may act in concert with spo0H (a sigma factor) to control the expression of some genes that are critical to the sporulation process.</text>
</comment>
<dbReference type="PROSITE" id="PS50110">
    <property type="entry name" value="RESPONSE_REGULATORY"/>
    <property type="match status" value="1"/>
</dbReference>
<dbReference type="GO" id="GO:0003677">
    <property type="term" value="F:DNA binding"/>
    <property type="evidence" value="ECO:0007669"/>
    <property type="project" value="InterPro"/>
</dbReference>
<comment type="caution">
    <text evidence="5">The sequence shown here is derived from an EMBL/GenBank/DDBJ whole genome shotgun (WGS) entry which is preliminary data.</text>
</comment>
<evidence type="ECO:0000313" key="5">
    <source>
        <dbReference type="EMBL" id="MSS35198.1"/>
    </source>
</evidence>
<dbReference type="AlphaFoldDB" id="A0A7X2TBK9"/>
<dbReference type="InterPro" id="IPR011006">
    <property type="entry name" value="CheY-like_superfamily"/>
</dbReference>
<name>A0A7X2TBK9_9CLOT</name>
<evidence type="ECO:0000256" key="3">
    <source>
        <dbReference type="PROSITE-ProRule" id="PRU00169"/>
    </source>
</evidence>
<keyword evidence="6" id="KW-1185">Reference proteome</keyword>
<dbReference type="InterPro" id="IPR046947">
    <property type="entry name" value="LytR-like"/>
</dbReference>
<dbReference type="SUPFAM" id="SSF52172">
    <property type="entry name" value="CheY-like"/>
    <property type="match status" value="1"/>
</dbReference>
<dbReference type="InterPro" id="IPR007492">
    <property type="entry name" value="LytTR_DNA-bd_dom"/>
</dbReference>
<organism evidence="5 6">
    <name type="scientific">Clostridium porci</name>
    <dbReference type="NCBI Taxonomy" id="2605778"/>
    <lineage>
        <taxon>Bacteria</taxon>
        <taxon>Bacillati</taxon>
        <taxon>Bacillota</taxon>
        <taxon>Clostridia</taxon>
        <taxon>Eubacteriales</taxon>
        <taxon>Clostridiaceae</taxon>
        <taxon>Clostridium</taxon>
    </lineage>
</organism>
<reference evidence="5 6" key="1">
    <citation type="submission" date="2019-08" db="EMBL/GenBank/DDBJ databases">
        <title>In-depth cultivation of the pig gut microbiome towards novel bacterial diversity and tailored functional studies.</title>
        <authorList>
            <person name="Wylensek D."/>
            <person name="Hitch T.C.A."/>
            <person name="Clavel T."/>
        </authorList>
    </citation>
    <scope>NUCLEOTIDE SEQUENCE [LARGE SCALE GENOMIC DNA]</scope>
    <source>
        <strain evidence="5 6">WCA-389-WT-23D1</strain>
    </source>
</reference>
<dbReference type="Gene3D" id="2.40.50.1020">
    <property type="entry name" value="LytTr DNA-binding domain"/>
    <property type="match status" value="1"/>
</dbReference>
<dbReference type="Gene3D" id="3.40.50.2300">
    <property type="match status" value="1"/>
</dbReference>
<evidence type="ECO:0000259" key="4">
    <source>
        <dbReference type="PROSITE" id="PS50110"/>
    </source>
</evidence>
<accession>A0A7X2TBK9</accession>
<dbReference type="PANTHER" id="PTHR37299:SF1">
    <property type="entry name" value="STAGE 0 SPORULATION PROTEIN A HOMOLOG"/>
    <property type="match status" value="1"/>
</dbReference>
<gene>
    <name evidence="5" type="ORF">FYJ39_01035</name>
</gene>
<feature type="modified residue" description="4-aspartylphosphate" evidence="3">
    <location>
        <position position="58"/>
    </location>
</feature>
<evidence type="ECO:0000256" key="2">
    <source>
        <dbReference type="ARBA" id="ARBA00024867"/>
    </source>
</evidence>
<dbReference type="EMBL" id="VUMD01000001">
    <property type="protein sequence ID" value="MSS35198.1"/>
    <property type="molecule type" value="Genomic_DNA"/>
</dbReference>
<evidence type="ECO:0000256" key="1">
    <source>
        <dbReference type="ARBA" id="ARBA00018672"/>
    </source>
</evidence>
<dbReference type="Proteomes" id="UP000429958">
    <property type="component" value="Unassembled WGS sequence"/>
</dbReference>
<dbReference type="Pfam" id="PF00072">
    <property type="entry name" value="Response_reg"/>
    <property type="match status" value="1"/>
</dbReference>
<dbReference type="RefSeq" id="WP_154470610.1">
    <property type="nucleotide sequence ID" value="NZ_VUMD01000001.1"/>
</dbReference>
<proteinExistence type="predicted"/>